<dbReference type="KEGG" id="fmr:Fuma_02800"/>
<sequence length="287" mass="31246" precursor="true">MRQNFFALTVAIVAAALLLPCQAQEKSSCRNQHATVRPSPLDGPYTLQAINDTPTQKWLHEVLDKPVPAIDIPGEVSLKVVLKKLAEKIDTRHGLTHSGQFSMVFVPDRGQLGVVGIDTLDDIKVFDVKAEGAKLRSVLSQILSQTEDRKASPVPLDYIVVNEAIMITTRDRVRSGGPMYTRAYRVDALQRSIAAANASLSFGAVESHSLTNFLVEATDGELKWRKPAAQSHPDDLAGGTILMVGHTMVVKQNYNGHRKIVELLNLLTAAEAIEPQEPAVLTAIASE</sequence>
<protein>
    <submittedName>
        <fullName evidence="2">Uncharacterized protein</fullName>
    </submittedName>
</protein>
<proteinExistence type="predicted"/>
<feature type="chain" id="PRO_5010329852" evidence="1">
    <location>
        <begin position="24"/>
        <end position="287"/>
    </location>
</feature>
<reference evidence="2 3" key="1">
    <citation type="journal article" date="2016" name="Front. Microbiol.">
        <title>Fuerstia marisgermanicae gen. nov., sp. nov., an Unusual Member of the Phylum Planctomycetes from the German Wadden Sea.</title>
        <authorList>
            <person name="Kohn T."/>
            <person name="Heuer A."/>
            <person name="Jogler M."/>
            <person name="Vollmers J."/>
            <person name="Boedeker C."/>
            <person name="Bunk B."/>
            <person name="Rast P."/>
            <person name="Borchert D."/>
            <person name="Glockner I."/>
            <person name="Freese H.M."/>
            <person name="Klenk H.P."/>
            <person name="Overmann J."/>
            <person name="Kaster A.K."/>
            <person name="Rohde M."/>
            <person name="Wiegand S."/>
            <person name="Jogler C."/>
        </authorList>
    </citation>
    <scope>NUCLEOTIDE SEQUENCE [LARGE SCALE GENOMIC DNA]</scope>
    <source>
        <strain evidence="2 3">NH11</strain>
    </source>
</reference>
<keyword evidence="3" id="KW-1185">Reference proteome</keyword>
<organism evidence="2 3">
    <name type="scientific">Fuerstiella marisgermanici</name>
    <dbReference type="NCBI Taxonomy" id="1891926"/>
    <lineage>
        <taxon>Bacteria</taxon>
        <taxon>Pseudomonadati</taxon>
        <taxon>Planctomycetota</taxon>
        <taxon>Planctomycetia</taxon>
        <taxon>Planctomycetales</taxon>
        <taxon>Planctomycetaceae</taxon>
        <taxon>Fuerstiella</taxon>
    </lineage>
</organism>
<evidence type="ECO:0000256" key="1">
    <source>
        <dbReference type="SAM" id="SignalP"/>
    </source>
</evidence>
<evidence type="ECO:0000313" key="2">
    <source>
        <dbReference type="EMBL" id="APZ93183.1"/>
    </source>
</evidence>
<keyword evidence="1" id="KW-0732">Signal</keyword>
<dbReference type="EMBL" id="CP017641">
    <property type="protein sequence ID" value="APZ93183.1"/>
    <property type="molecule type" value="Genomic_DNA"/>
</dbReference>
<dbReference type="RefSeq" id="WP_077024684.1">
    <property type="nucleotide sequence ID" value="NZ_CP017641.1"/>
</dbReference>
<name>A0A1P8WGL5_9PLAN</name>
<evidence type="ECO:0000313" key="3">
    <source>
        <dbReference type="Proteomes" id="UP000187735"/>
    </source>
</evidence>
<feature type="signal peptide" evidence="1">
    <location>
        <begin position="1"/>
        <end position="23"/>
    </location>
</feature>
<gene>
    <name evidence="2" type="ORF">Fuma_02800</name>
</gene>
<accession>A0A1P8WGL5</accession>
<dbReference type="OrthoDB" id="291546at2"/>
<dbReference type="AlphaFoldDB" id="A0A1P8WGL5"/>
<dbReference type="Proteomes" id="UP000187735">
    <property type="component" value="Chromosome"/>
</dbReference>